<dbReference type="EMBL" id="NRQW01000471">
    <property type="protein sequence ID" value="PLZ86310.1"/>
    <property type="molecule type" value="Genomic_DNA"/>
</dbReference>
<dbReference type="Pfam" id="PF00211">
    <property type="entry name" value="Guanylate_cyc"/>
    <property type="match status" value="1"/>
</dbReference>
<keyword evidence="6" id="KW-0479">Metal-binding</keyword>
<dbReference type="SMART" id="SM00065">
    <property type="entry name" value="GAF"/>
    <property type="match status" value="1"/>
</dbReference>
<dbReference type="RefSeq" id="WP_016869434.1">
    <property type="nucleotide sequence ID" value="NZ_NRQW01000471.1"/>
</dbReference>
<keyword evidence="13 17" id="KW-0456">Lyase</keyword>
<sequence>MEYQVLDHILNKQKLSTRFESLAVDGNFYITDTSEQVNRFAVRPQEAIPGKDVRLAFPELVGLEEVLLSVLEGEQELFELEEINRFSEHKYEIYINIYIIRETSKKEDKKYLIILIEDVTERMLLKQKLLQRANEANLLSSILISYKNYMDKVLASMADALIVTNKSGKIKRVNRVAIELFGYSEAELVKQQISILMDDNQKFFPEAIQQNYFLKNILQSIEIICRTKTGEKLLISFSCSVMQKKIDGLEDIVYIGRDITAKQNLYRRDCAQYAITKILSESKNIKQAIPQILQAICESLGWDLGELWTANQYIAASGNKSGRKPVLRCVEIWSARTVTVREFKAITWQTIYTPGVGLPGRIWVTRLPEWLKDVAEDHNCVRSQFAHAAGLHAAFGFPILSKNEIYGVMIFFSRDVQPQDADLLQIMLTIGSQIAQFIKRKQAEAALLESEERYRDLFENANDLIQSVTPQGNFVYVNRAWRETLGYSEAEIAQMNIFDIIHPDFRAKYRHIFNRMMLGEKFEQVEVAFITKNGEKIFVEGKVNCKFAGGKPVANRGIFRNITRRVAAEEALRHQQEQTERLLLNIFPQEITNRLKQQPSTIAEDFADVTVLFADIVGFTEIASKLNATQLVNLLNQIFSVFDYLSEKYRLEKIKTIGDAYMVVGGLPTPHPNHPQAIAHMALDMLDAIAKFNTENQQKFSIRIGIHTGAVVAGVIGIKKFTYDLWGDTVNIASRMESQGLAGKIQVTEVTYKLLRNEFYLEKRGEILIKGKGKMMTYLLMGRK</sequence>
<feature type="domain" description="Guanylate cyclase" evidence="19">
    <location>
        <begin position="610"/>
        <end position="737"/>
    </location>
</feature>
<dbReference type="SUPFAM" id="SSF55073">
    <property type="entry name" value="Nucleotide cyclase"/>
    <property type="match status" value="1"/>
</dbReference>
<proteinExistence type="inferred from homology"/>
<keyword evidence="7" id="KW-0547">Nucleotide-binding</keyword>
<dbReference type="InterPro" id="IPR029016">
    <property type="entry name" value="GAF-like_dom_sf"/>
</dbReference>
<dbReference type="GO" id="GO:0046872">
    <property type="term" value="F:metal ion binding"/>
    <property type="evidence" value="ECO:0007669"/>
    <property type="project" value="UniProtKB-KW"/>
</dbReference>
<comment type="catalytic activity">
    <reaction evidence="1">
        <text>ATP = 3',5'-cyclic AMP + diphosphate</text>
        <dbReference type="Rhea" id="RHEA:15389"/>
        <dbReference type="ChEBI" id="CHEBI:30616"/>
        <dbReference type="ChEBI" id="CHEBI:33019"/>
        <dbReference type="ChEBI" id="CHEBI:58165"/>
        <dbReference type="EC" id="4.6.1.1"/>
    </reaction>
</comment>
<accession>A0A2N6JYY2</accession>
<dbReference type="PROSITE" id="PS50125">
    <property type="entry name" value="GUANYLATE_CYCLASE_2"/>
    <property type="match status" value="1"/>
</dbReference>
<dbReference type="Gene3D" id="3.30.450.40">
    <property type="match status" value="1"/>
</dbReference>
<feature type="domain" description="PAS" evidence="18">
    <location>
        <begin position="146"/>
        <end position="210"/>
    </location>
</feature>
<evidence type="ECO:0000256" key="9">
    <source>
        <dbReference type="ARBA" id="ARBA00022842"/>
    </source>
</evidence>
<dbReference type="PROSITE" id="PS50112">
    <property type="entry name" value="PAS"/>
    <property type="match status" value="2"/>
</dbReference>
<evidence type="ECO:0000256" key="11">
    <source>
        <dbReference type="ARBA" id="ARBA00022998"/>
    </source>
</evidence>
<dbReference type="InterPro" id="IPR018297">
    <property type="entry name" value="A/G_cyclase_CS"/>
</dbReference>
<keyword evidence="11" id="KW-0115">cAMP biosynthesis</keyword>
<evidence type="ECO:0000313" key="21">
    <source>
        <dbReference type="Proteomes" id="UP000235036"/>
    </source>
</evidence>
<evidence type="ECO:0000256" key="4">
    <source>
        <dbReference type="ARBA" id="ARBA00021420"/>
    </source>
</evidence>
<dbReference type="SUPFAM" id="SSF55785">
    <property type="entry name" value="PYP-like sensor domain (PAS domain)"/>
    <property type="match status" value="2"/>
</dbReference>
<evidence type="ECO:0000256" key="8">
    <source>
        <dbReference type="ARBA" id="ARBA00022840"/>
    </source>
</evidence>
<dbReference type="Pfam" id="PF13426">
    <property type="entry name" value="PAS_9"/>
    <property type="match status" value="2"/>
</dbReference>
<dbReference type="GO" id="GO:0007168">
    <property type="term" value="P:receptor guanylyl cyclase signaling pathway"/>
    <property type="evidence" value="ECO:0007669"/>
    <property type="project" value="TreeGrafter"/>
</dbReference>
<keyword evidence="8" id="KW-0067">ATP-binding</keyword>
<keyword evidence="21" id="KW-1185">Reference proteome</keyword>
<protein>
    <recommendedName>
        <fullName evidence="4">Adenylate cyclase</fullName>
        <ecNumber evidence="3">4.6.1.1</ecNumber>
    </recommendedName>
    <alternativeName>
        <fullName evidence="14">ATP pyrophosphate-lyase</fullName>
    </alternativeName>
    <alternativeName>
        <fullName evidence="15">Adenylyl cyclase</fullName>
    </alternativeName>
</protein>
<comment type="caution">
    <text evidence="20">The sequence shown here is derived from an EMBL/GenBank/DDBJ whole genome shotgun (WGS) entry which is preliminary data.</text>
</comment>
<dbReference type="GO" id="GO:0005524">
    <property type="term" value="F:ATP binding"/>
    <property type="evidence" value="ECO:0007669"/>
    <property type="project" value="UniProtKB-KW"/>
</dbReference>
<dbReference type="InterPro" id="IPR035965">
    <property type="entry name" value="PAS-like_dom_sf"/>
</dbReference>
<dbReference type="PANTHER" id="PTHR11920">
    <property type="entry name" value="GUANYLYL CYCLASE"/>
    <property type="match status" value="1"/>
</dbReference>
<dbReference type="GO" id="GO:0005886">
    <property type="term" value="C:plasma membrane"/>
    <property type="evidence" value="ECO:0007669"/>
    <property type="project" value="TreeGrafter"/>
</dbReference>
<dbReference type="GO" id="GO:0004383">
    <property type="term" value="F:guanylate cyclase activity"/>
    <property type="evidence" value="ECO:0007669"/>
    <property type="project" value="TreeGrafter"/>
</dbReference>
<evidence type="ECO:0000256" key="6">
    <source>
        <dbReference type="ARBA" id="ARBA00022723"/>
    </source>
</evidence>
<dbReference type="Proteomes" id="UP000235036">
    <property type="component" value="Unassembled WGS sequence"/>
</dbReference>
<dbReference type="CDD" id="cd00130">
    <property type="entry name" value="PAS"/>
    <property type="match status" value="2"/>
</dbReference>
<evidence type="ECO:0000256" key="15">
    <source>
        <dbReference type="ARBA" id="ARBA00032637"/>
    </source>
</evidence>
<name>A0A2N6JYY2_FISMU</name>
<evidence type="ECO:0000256" key="1">
    <source>
        <dbReference type="ARBA" id="ARBA00001593"/>
    </source>
</evidence>
<dbReference type="CDD" id="cd07302">
    <property type="entry name" value="CHD"/>
    <property type="match status" value="1"/>
</dbReference>
<evidence type="ECO:0000256" key="10">
    <source>
        <dbReference type="ARBA" id="ARBA00022989"/>
    </source>
</evidence>
<dbReference type="InterPro" id="IPR050401">
    <property type="entry name" value="Cyclic_nucleotide_synthase"/>
</dbReference>
<dbReference type="SUPFAM" id="SSF55781">
    <property type="entry name" value="GAF domain-like"/>
    <property type="match status" value="1"/>
</dbReference>
<evidence type="ECO:0000256" key="2">
    <source>
        <dbReference type="ARBA" id="ARBA00004370"/>
    </source>
</evidence>
<reference evidence="20 21" key="1">
    <citation type="submission" date="2017-08" db="EMBL/GenBank/DDBJ databases">
        <title>Genomes of Fischerella (Mastigocladus) sp. strains.</title>
        <authorList>
            <person name="Miller S.R."/>
        </authorList>
    </citation>
    <scope>NUCLEOTIDE SEQUENCE [LARGE SCALE GENOMIC DNA]</scope>
    <source>
        <strain evidence="20 21">CCMEE 5323</strain>
    </source>
</reference>
<evidence type="ECO:0000259" key="18">
    <source>
        <dbReference type="PROSITE" id="PS50112"/>
    </source>
</evidence>
<dbReference type="Gene3D" id="3.30.450.20">
    <property type="entry name" value="PAS domain"/>
    <property type="match status" value="3"/>
</dbReference>
<evidence type="ECO:0000256" key="3">
    <source>
        <dbReference type="ARBA" id="ARBA00012201"/>
    </source>
</evidence>
<dbReference type="EC" id="4.6.1.1" evidence="3"/>
<keyword evidence="12" id="KW-0472">Membrane</keyword>
<dbReference type="InterPro" id="IPR000014">
    <property type="entry name" value="PAS"/>
</dbReference>
<keyword evidence="9" id="KW-0460">Magnesium</keyword>
<dbReference type="SMART" id="SM00044">
    <property type="entry name" value="CYCc"/>
    <property type="match status" value="1"/>
</dbReference>
<dbReference type="GO" id="GO:0004016">
    <property type="term" value="F:adenylate cyclase activity"/>
    <property type="evidence" value="ECO:0007669"/>
    <property type="project" value="UniProtKB-EC"/>
</dbReference>
<comment type="subcellular location">
    <subcellularLocation>
        <location evidence="2">Membrane</location>
    </subcellularLocation>
</comment>
<evidence type="ECO:0000313" key="20">
    <source>
        <dbReference type="EMBL" id="PLZ86310.1"/>
    </source>
</evidence>
<evidence type="ECO:0000256" key="5">
    <source>
        <dbReference type="ARBA" id="ARBA00022692"/>
    </source>
</evidence>
<evidence type="ECO:0000256" key="7">
    <source>
        <dbReference type="ARBA" id="ARBA00022741"/>
    </source>
</evidence>
<organism evidence="20 21">
    <name type="scientific">Fischerella muscicola CCMEE 5323</name>
    <dbReference type="NCBI Taxonomy" id="2019572"/>
    <lineage>
        <taxon>Bacteria</taxon>
        <taxon>Bacillati</taxon>
        <taxon>Cyanobacteriota</taxon>
        <taxon>Cyanophyceae</taxon>
        <taxon>Nostocales</taxon>
        <taxon>Hapalosiphonaceae</taxon>
        <taxon>Fischerella</taxon>
    </lineage>
</organism>
<comment type="similarity">
    <text evidence="17">Belongs to the adenylyl cyclase class-4/guanylyl cyclase family.</text>
</comment>
<dbReference type="InterPro" id="IPR029787">
    <property type="entry name" value="Nucleotide_cyclase"/>
</dbReference>
<dbReference type="InterPro" id="IPR001054">
    <property type="entry name" value="A/G_cyclase"/>
</dbReference>
<dbReference type="Pfam" id="PF13185">
    <property type="entry name" value="GAF_2"/>
    <property type="match status" value="1"/>
</dbReference>
<dbReference type="InterPro" id="IPR003018">
    <property type="entry name" value="GAF"/>
</dbReference>
<gene>
    <name evidence="20" type="ORF">CEN44_20195</name>
</gene>
<dbReference type="GO" id="GO:0006171">
    <property type="term" value="P:cAMP biosynthetic process"/>
    <property type="evidence" value="ECO:0007669"/>
    <property type="project" value="UniProtKB-KW"/>
</dbReference>
<evidence type="ECO:0000256" key="14">
    <source>
        <dbReference type="ARBA" id="ARBA00032597"/>
    </source>
</evidence>
<dbReference type="GO" id="GO:0001653">
    <property type="term" value="F:peptide receptor activity"/>
    <property type="evidence" value="ECO:0007669"/>
    <property type="project" value="TreeGrafter"/>
</dbReference>
<dbReference type="PROSITE" id="PS00452">
    <property type="entry name" value="GUANYLATE_CYCLASE_1"/>
    <property type="match status" value="1"/>
</dbReference>
<dbReference type="AlphaFoldDB" id="A0A2N6JYY2"/>
<evidence type="ECO:0000256" key="17">
    <source>
        <dbReference type="RuleBase" id="RU000405"/>
    </source>
</evidence>
<keyword evidence="5" id="KW-0812">Transmembrane</keyword>
<dbReference type="FunFam" id="3.30.70.1230:FF:000033">
    <property type="entry name" value="Adenylate cyclase"/>
    <property type="match status" value="1"/>
</dbReference>
<dbReference type="NCBIfam" id="TIGR00229">
    <property type="entry name" value="sensory_box"/>
    <property type="match status" value="2"/>
</dbReference>
<evidence type="ECO:0000256" key="12">
    <source>
        <dbReference type="ARBA" id="ARBA00023136"/>
    </source>
</evidence>
<dbReference type="Gene3D" id="3.30.70.1230">
    <property type="entry name" value="Nucleotide cyclase"/>
    <property type="match status" value="1"/>
</dbReference>
<evidence type="ECO:0000256" key="16">
    <source>
        <dbReference type="ARBA" id="ARBA00064436"/>
    </source>
</evidence>
<evidence type="ECO:0000259" key="19">
    <source>
        <dbReference type="PROSITE" id="PS50125"/>
    </source>
</evidence>
<feature type="domain" description="PAS" evidence="18">
    <location>
        <begin position="450"/>
        <end position="520"/>
    </location>
</feature>
<dbReference type="PANTHER" id="PTHR11920:SF335">
    <property type="entry name" value="GUANYLATE CYCLASE"/>
    <property type="match status" value="1"/>
</dbReference>
<comment type="subunit">
    <text evidence="16">Homodimer. Can also exist as monomer.</text>
</comment>
<dbReference type="GO" id="GO:0035556">
    <property type="term" value="P:intracellular signal transduction"/>
    <property type="evidence" value="ECO:0007669"/>
    <property type="project" value="InterPro"/>
</dbReference>
<evidence type="ECO:0000256" key="13">
    <source>
        <dbReference type="ARBA" id="ARBA00023239"/>
    </source>
</evidence>
<dbReference type="SMART" id="SM00091">
    <property type="entry name" value="PAS"/>
    <property type="match status" value="2"/>
</dbReference>
<keyword evidence="10" id="KW-1133">Transmembrane helix</keyword>